<dbReference type="Pfam" id="PF08010">
    <property type="entry name" value="Phage_30_3"/>
    <property type="match status" value="1"/>
</dbReference>
<dbReference type="Gene3D" id="3.40.50.1000">
    <property type="entry name" value="HAD superfamily/HAD-like"/>
    <property type="match status" value="1"/>
</dbReference>
<evidence type="ECO:0000256" key="1">
    <source>
        <dbReference type="ARBA" id="ARBA00009589"/>
    </source>
</evidence>
<dbReference type="SFLD" id="SFLDG01145">
    <property type="entry name" value="C1.2.1"/>
    <property type="match status" value="1"/>
</dbReference>
<dbReference type="SFLD" id="SFLDG01126">
    <property type="entry name" value="C1.2:_Nucleotidase_Like"/>
    <property type="match status" value="1"/>
</dbReference>
<gene>
    <name evidence="2" type="ORF">AAAT34_12660</name>
</gene>
<evidence type="ECO:0000313" key="3">
    <source>
        <dbReference type="Proteomes" id="UP001487296"/>
    </source>
</evidence>
<dbReference type="SUPFAM" id="SSF56784">
    <property type="entry name" value="HAD-like"/>
    <property type="match status" value="1"/>
</dbReference>
<sequence>MQSLKQKNVKKQYQVCGMAGKEAKRMTNADWQTNQTVWWNGHAIDRQSGVFLTLIKNAYEAMFEQNECFRTALMDTRGKMLYHSQGEQDSHKTILTELEFCGILTDLRDRYDLRDKTKELEEKSIRRKKRVFVDMDNVLVDFQSGLDLQSDEIKKEYEGHLDEIPGLFAEMKPMPGAIEAMHTLQEHFDLYILSTAPWKNPSAWSDKVKWVTRYLDDVFHKRMVITHCKNLCKGDYLIDDRGKNGTSEFEGKWIQFGNNEFPDWESVVNYLLRQELCW</sequence>
<dbReference type="InterPro" id="IPR023214">
    <property type="entry name" value="HAD_sf"/>
</dbReference>
<dbReference type="SUPFAM" id="SSF143990">
    <property type="entry name" value="YbiA-like"/>
    <property type="match status" value="1"/>
</dbReference>
<dbReference type="InterPro" id="IPR037238">
    <property type="entry name" value="YbiA-like_sf"/>
</dbReference>
<organism evidence="2 3">
    <name type="scientific">Hallella faecis</name>
    <dbReference type="NCBI Taxonomy" id="2841596"/>
    <lineage>
        <taxon>Bacteria</taxon>
        <taxon>Pseudomonadati</taxon>
        <taxon>Bacteroidota</taxon>
        <taxon>Bacteroidia</taxon>
        <taxon>Bacteroidales</taxon>
        <taxon>Prevotellaceae</taxon>
        <taxon>Hallella</taxon>
    </lineage>
</organism>
<dbReference type="Proteomes" id="UP001487296">
    <property type="component" value="Unassembled WGS sequence"/>
</dbReference>
<dbReference type="RefSeq" id="WP_215760971.1">
    <property type="nucleotide sequence ID" value="NZ_JAHKBE010000117.1"/>
</dbReference>
<comment type="caution">
    <text evidence="2">The sequence shown here is derived from an EMBL/GenBank/DDBJ whole genome shotgun (WGS) entry which is preliminary data.</text>
</comment>
<dbReference type="SFLD" id="SFLDS00003">
    <property type="entry name" value="Haloacid_Dehalogenase"/>
    <property type="match status" value="1"/>
</dbReference>
<evidence type="ECO:0000313" key="2">
    <source>
        <dbReference type="EMBL" id="MEQ2487885.1"/>
    </source>
</evidence>
<reference evidence="2 3" key="1">
    <citation type="submission" date="2024-04" db="EMBL/GenBank/DDBJ databases">
        <title>Human intestinal bacterial collection.</title>
        <authorList>
            <person name="Pauvert C."/>
            <person name="Hitch T.C.A."/>
            <person name="Clavel T."/>
        </authorList>
    </citation>
    <scope>NUCLEOTIDE SEQUENCE [LARGE SCALE GENOMIC DNA]</scope>
    <source>
        <strain evidence="2 3">CLA-AA-H145</strain>
    </source>
</reference>
<name>A0ABV1FU44_9BACT</name>
<dbReference type="InterPro" id="IPR010708">
    <property type="entry name" value="5'(3')-deoxyribonucleotidase"/>
</dbReference>
<comment type="similarity">
    <text evidence="1">Belongs to the 5'(3')-deoxyribonucleotidase family.</text>
</comment>
<dbReference type="InterPro" id="IPR036412">
    <property type="entry name" value="HAD-like_sf"/>
</dbReference>
<protein>
    <submittedName>
        <fullName evidence="2">Uncharacterized protein</fullName>
    </submittedName>
</protein>
<keyword evidence="3" id="KW-1185">Reference proteome</keyword>
<accession>A0ABV1FU44</accession>
<dbReference type="EMBL" id="JBBNFP010000113">
    <property type="protein sequence ID" value="MEQ2487885.1"/>
    <property type="molecule type" value="Genomic_DNA"/>
</dbReference>
<dbReference type="PANTHER" id="PTHR16504:SF4">
    <property type="entry name" value="5'(3')-DEOXYRIBONUCLEOTIDASE"/>
    <property type="match status" value="1"/>
</dbReference>
<dbReference type="InterPro" id="IPR012596">
    <property type="entry name" value="Phage_T4_Y12G"/>
</dbReference>
<dbReference type="PANTHER" id="PTHR16504">
    <property type="entry name" value="5'(3')-DEOXYRIBONUCLEOTIDASE"/>
    <property type="match status" value="1"/>
</dbReference>
<proteinExistence type="inferred from homology"/>
<dbReference type="Pfam" id="PF06941">
    <property type="entry name" value="NT5C"/>
    <property type="match status" value="1"/>
</dbReference>